<reference evidence="5" key="2">
    <citation type="journal article" date="2014" name="Mitochondrial DNA">
        <title>Mitochondrial genome sequence of the potato powdery scab pathogen Spongospora subterranea.</title>
        <authorList>
            <person name="Gutierrez P."/>
            <person name="Bulman S."/>
            <person name="Alzate J."/>
            <person name="Ortiz M.C."/>
            <person name="Marin M."/>
        </authorList>
    </citation>
    <scope>NUCLEOTIDE SEQUENCE</scope>
</reference>
<gene>
    <name evidence="5" type="primary">rps3</name>
</gene>
<dbReference type="SUPFAM" id="SSF54821">
    <property type="entry name" value="Ribosomal protein S3 C-terminal domain"/>
    <property type="match status" value="1"/>
</dbReference>
<sequence>MFSKQNLNMTTQQQLQTFHIIWKSNWFTKNLINYKKHLYEDAFIRKYIRSFFFKWSHLHNYKVIGSIYLYRTFGKLYINTYFFFPFFKFKKNIFLKKKLICKKNLFNKKPEIKPISKCKKTTKYFSFFYQLEKILGIQIFFKFRNICNSISSLTTSSISKIITSFITKFVYFKYQFREETYLNTITFLIHLLKFKKPDGVLFANFIAAILPSIQKHTLFLLFLKKLLQNIQKIFKFNGVQILISGKLNGLSRAQSKQIQIGCVSFQSVCLPFIEGFSRSFTQAGKIGVKLWIC</sequence>
<comment type="similarity">
    <text evidence="1">Belongs to the universal ribosomal protein uS3 family.</text>
</comment>
<dbReference type="GeneID" id="31086280"/>
<evidence type="ECO:0000256" key="3">
    <source>
        <dbReference type="ARBA" id="ARBA00023274"/>
    </source>
</evidence>
<keyword evidence="2 5" id="KW-0689">Ribosomal protein</keyword>
<dbReference type="AlphaFoldDB" id="A0A096XTY6"/>
<evidence type="ECO:0000256" key="1">
    <source>
        <dbReference type="ARBA" id="ARBA00010761"/>
    </source>
</evidence>
<feature type="domain" description="Small ribosomal subunit protein uS3 C-terminal" evidence="4">
    <location>
        <begin position="215"/>
        <end position="292"/>
    </location>
</feature>
<evidence type="ECO:0000256" key="2">
    <source>
        <dbReference type="ARBA" id="ARBA00022980"/>
    </source>
</evidence>
<reference evidence="5" key="1">
    <citation type="submission" date="2013-10" db="EMBL/GenBank/DDBJ databases">
        <authorList>
            <person name="Gutierrez P.A."/>
            <person name="Alzate J.F."/>
            <person name="Mauricio M."/>
        </authorList>
    </citation>
    <scope>NUCLEOTIDE SEQUENCE</scope>
</reference>
<name>A0A096XTY6_9EUKA</name>
<dbReference type="GO" id="GO:1990904">
    <property type="term" value="C:ribonucleoprotein complex"/>
    <property type="evidence" value="ECO:0007669"/>
    <property type="project" value="UniProtKB-KW"/>
</dbReference>
<accession>A0A096XTY6</accession>
<organism evidence="5">
    <name type="scientific">Spongospora subterranea</name>
    <dbReference type="NCBI Taxonomy" id="70186"/>
    <lineage>
        <taxon>Eukaryota</taxon>
        <taxon>Sar</taxon>
        <taxon>Rhizaria</taxon>
        <taxon>Endomyxa</taxon>
        <taxon>Phytomyxea</taxon>
        <taxon>Plasmodiophorida</taxon>
        <taxon>Plasmodiophoridae</taxon>
        <taxon>Spongospora</taxon>
    </lineage>
</organism>
<dbReference type="Gene3D" id="3.30.1140.32">
    <property type="entry name" value="Ribosomal protein S3, C-terminal domain"/>
    <property type="match status" value="1"/>
</dbReference>
<proteinExistence type="inferred from homology"/>
<dbReference type="Pfam" id="PF00189">
    <property type="entry name" value="Ribosomal_S3_C"/>
    <property type="match status" value="1"/>
</dbReference>
<dbReference type="GO" id="GO:0003735">
    <property type="term" value="F:structural constituent of ribosome"/>
    <property type="evidence" value="ECO:0007669"/>
    <property type="project" value="InterPro"/>
</dbReference>
<evidence type="ECO:0000259" key="4">
    <source>
        <dbReference type="Pfam" id="PF00189"/>
    </source>
</evidence>
<dbReference type="EMBL" id="KF738139">
    <property type="protein sequence ID" value="AIK19942.1"/>
    <property type="molecule type" value="Genomic_DNA"/>
</dbReference>
<protein>
    <submittedName>
        <fullName evidence="5">Ribosomal protein S3</fullName>
    </submittedName>
</protein>
<dbReference type="InterPro" id="IPR036419">
    <property type="entry name" value="Ribosomal_S3_C_sf"/>
</dbReference>
<dbReference type="GO" id="GO:0006412">
    <property type="term" value="P:translation"/>
    <property type="evidence" value="ECO:0007669"/>
    <property type="project" value="InterPro"/>
</dbReference>
<dbReference type="RefSeq" id="YP_009350070.1">
    <property type="nucleotide sequence ID" value="NC_034004.1"/>
</dbReference>
<dbReference type="GO" id="GO:0005840">
    <property type="term" value="C:ribosome"/>
    <property type="evidence" value="ECO:0007669"/>
    <property type="project" value="UniProtKB-KW"/>
</dbReference>
<keyword evidence="3" id="KW-0687">Ribonucleoprotein</keyword>
<evidence type="ECO:0000313" key="5">
    <source>
        <dbReference type="EMBL" id="AIK19942.1"/>
    </source>
</evidence>
<dbReference type="InterPro" id="IPR001351">
    <property type="entry name" value="Ribosomal_uS3_C"/>
</dbReference>
<geneLocation type="mitochondrion" evidence="5"/>
<keyword evidence="5" id="KW-0496">Mitochondrion</keyword>